<dbReference type="InterPro" id="IPR001895">
    <property type="entry name" value="RASGEF_cat_dom"/>
</dbReference>
<comment type="caution">
    <text evidence="5">The sequence shown here is derived from an EMBL/GenBank/DDBJ whole genome shotgun (WGS) entry which is preliminary data.</text>
</comment>
<organism evidence="5 6">
    <name type="scientific">Carpediemonas membranifera</name>
    <dbReference type="NCBI Taxonomy" id="201153"/>
    <lineage>
        <taxon>Eukaryota</taxon>
        <taxon>Metamonada</taxon>
        <taxon>Carpediemonas-like organisms</taxon>
        <taxon>Carpediemonas</taxon>
    </lineage>
</organism>
<evidence type="ECO:0000313" key="5">
    <source>
        <dbReference type="EMBL" id="KAG9392633.1"/>
    </source>
</evidence>
<feature type="domain" description="N-terminal Ras-GEF" evidence="4">
    <location>
        <begin position="128"/>
        <end position="260"/>
    </location>
</feature>
<dbReference type="Pfam" id="PF00618">
    <property type="entry name" value="RasGEF_N"/>
    <property type="match status" value="1"/>
</dbReference>
<evidence type="ECO:0000256" key="1">
    <source>
        <dbReference type="ARBA" id="ARBA00022658"/>
    </source>
</evidence>
<name>A0A8J6E0T8_9EUKA</name>
<dbReference type="InterPro" id="IPR023578">
    <property type="entry name" value="Ras_GEF_dom_sf"/>
</dbReference>
<dbReference type="InterPro" id="IPR000651">
    <property type="entry name" value="Ras-like_Gua-exchang_fac_N"/>
</dbReference>
<dbReference type="AlphaFoldDB" id="A0A8J6E0T8"/>
<feature type="domain" description="Ras-GEF" evidence="3">
    <location>
        <begin position="354"/>
        <end position="594"/>
    </location>
</feature>
<dbReference type="PROSITE" id="PS50212">
    <property type="entry name" value="RASGEF_NTER"/>
    <property type="match status" value="1"/>
</dbReference>
<dbReference type="Gene3D" id="1.10.840.10">
    <property type="entry name" value="Ras guanine-nucleotide exchange factors catalytic domain"/>
    <property type="match status" value="1"/>
</dbReference>
<evidence type="ECO:0000256" key="2">
    <source>
        <dbReference type="PROSITE-ProRule" id="PRU00168"/>
    </source>
</evidence>
<protein>
    <submittedName>
        <fullName evidence="5">RasGEF domain</fullName>
    </submittedName>
</protein>
<dbReference type="GO" id="GO:0007264">
    <property type="term" value="P:small GTPase-mediated signal transduction"/>
    <property type="evidence" value="ECO:0007669"/>
    <property type="project" value="InterPro"/>
</dbReference>
<evidence type="ECO:0000313" key="6">
    <source>
        <dbReference type="Proteomes" id="UP000717585"/>
    </source>
</evidence>
<dbReference type="GO" id="GO:0005085">
    <property type="term" value="F:guanyl-nucleotide exchange factor activity"/>
    <property type="evidence" value="ECO:0007669"/>
    <property type="project" value="UniProtKB-KW"/>
</dbReference>
<sequence length="597" mass="68365">MKLYVTISNTTPFLLQADENLTIQQYKDYILQAYDALYEHNTKLKFIRVVRLKEDEGEGAMLFQFERHDVADGGRNVTEREHLSLHVYAEGPERPDGERPNVVYVKAADMQPRIQKGQEFETIMTFTDGALLSQGSVNRIALYLTEPNHNLHTRNVFMLVMRQYLRPDQLFTRMLQRFHMRTPRCKSQLELNSWLVNTRIPVQKGVCQLLFDWITCYPEDVVPIIEPVKSFVTETLDHPSLSKARTDLIQLIATYYGTGRPYPFLELVMARGKQQFCRLFSNRMIPSSVTSQLRTRPERPTKIAEACNVFLKSWGTTPWADFYTWLTNPATIKKNGPVTDAGHERFSGQLFAQSPDAIAETINSIMFEAYSNVQPRELVGKLWTFPQTYDRCPNLRALTVACETVGNWTSVTVMSRGDKRIRGWVYCNLVATACKLYLTGNFAGLFAILNALNATPVRRLQVIEGLKPKHYGNSFTPLKAALELLNPIAKAEEDNYGAYRAELNTRSVTEATIPFPGMVMKDCFWTEDGIPRIVNGMVNLTRGYRLYNSIATFLCYQAGQGYPLQANDHTEMLGRWKVVAQDELFEMSYRVKPRISE</sequence>
<keyword evidence="1 2" id="KW-0344">Guanine-nucleotide releasing factor</keyword>
<accession>A0A8J6E0T8</accession>
<reference evidence="5" key="1">
    <citation type="submission" date="2021-05" db="EMBL/GenBank/DDBJ databases">
        <title>A free-living protist that lacks canonical eukaryotic 1 DNA replication and segregation systems.</title>
        <authorList>
            <person name="Salas-Leiva D.E."/>
            <person name="Tromer E.C."/>
            <person name="Curtis B.A."/>
            <person name="Jerlstrom-Hultqvist J."/>
            <person name="Kolisko M."/>
            <person name="Yi Z."/>
            <person name="Salas-Leiva J.S."/>
            <person name="Gallot-Lavallee L."/>
            <person name="Kops G.J.P.L."/>
            <person name="Archibald J.M."/>
            <person name="Simpson A.G.B."/>
            <person name="Roger A.J."/>
        </authorList>
    </citation>
    <scope>NUCLEOTIDE SEQUENCE</scope>
    <source>
        <strain evidence="5">BICM</strain>
    </source>
</reference>
<evidence type="ECO:0000259" key="3">
    <source>
        <dbReference type="PROSITE" id="PS50009"/>
    </source>
</evidence>
<dbReference type="PANTHER" id="PTHR23113:SF99">
    <property type="entry name" value="RASGEF DOMAIN-CONTAINING PROTEIN"/>
    <property type="match status" value="1"/>
</dbReference>
<dbReference type="InterPro" id="IPR036964">
    <property type="entry name" value="RASGEF_cat_dom_sf"/>
</dbReference>
<dbReference type="InterPro" id="IPR008937">
    <property type="entry name" value="Ras-like_GEF"/>
</dbReference>
<proteinExistence type="predicted"/>
<dbReference type="Gene3D" id="1.20.870.10">
    <property type="entry name" value="Son of sevenless (SoS) protein Chain: S domain 1"/>
    <property type="match status" value="1"/>
</dbReference>
<dbReference type="PANTHER" id="PTHR23113">
    <property type="entry name" value="GUANINE NUCLEOTIDE EXCHANGE FACTOR"/>
    <property type="match status" value="1"/>
</dbReference>
<gene>
    <name evidence="5" type="ORF">J8273_5990</name>
</gene>
<evidence type="ECO:0000259" key="4">
    <source>
        <dbReference type="PROSITE" id="PS50212"/>
    </source>
</evidence>
<dbReference type="SMART" id="SM00147">
    <property type="entry name" value="RasGEF"/>
    <property type="match status" value="1"/>
</dbReference>
<dbReference type="PROSITE" id="PS50009">
    <property type="entry name" value="RASGEF_CAT"/>
    <property type="match status" value="1"/>
</dbReference>
<dbReference type="Proteomes" id="UP000717585">
    <property type="component" value="Unassembled WGS sequence"/>
</dbReference>
<dbReference type="EMBL" id="JAHDYR010000035">
    <property type="protein sequence ID" value="KAG9392633.1"/>
    <property type="molecule type" value="Genomic_DNA"/>
</dbReference>
<dbReference type="Pfam" id="PF00617">
    <property type="entry name" value="RasGEF"/>
    <property type="match status" value="1"/>
</dbReference>
<keyword evidence="6" id="KW-1185">Reference proteome</keyword>
<dbReference type="OrthoDB" id="546434at2759"/>
<dbReference type="SUPFAM" id="SSF48366">
    <property type="entry name" value="Ras GEF"/>
    <property type="match status" value="1"/>
</dbReference>